<keyword evidence="1" id="KW-0472">Membrane</keyword>
<keyword evidence="3" id="KW-1185">Reference proteome</keyword>
<evidence type="ECO:0000313" key="2">
    <source>
        <dbReference type="EMBL" id="VDL91441.1"/>
    </source>
</evidence>
<dbReference type="Proteomes" id="UP000275846">
    <property type="component" value="Unassembled WGS sequence"/>
</dbReference>
<evidence type="ECO:0000313" key="4">
    <source>
        <dbReference type="WBParaSite" id="SSLN_0000521901-mRNA-1"/>
    </source>
</evidence>
<dbReference type="EMBL" id="UYSU01033099">
    <property type="protein sequence ID" value="VDL91441.1"/>
    <property type="molecule type" value="Genomic_DNA"/>
</dbReference>
<protein>
    <submittedName>
        <fullName evidence="2 4">Uncharacterized protein</fullName>
    </submittedName>
</protein>
<reference evidence="2 3" key="2">
    <citation type="submission" date="2018-11" db="EMBL/GenBank/DDBJ databases">
        <authorList>
            <consortium name="Pathogen Informatics"/>
        </authorList>
    </citation>
    <scope>NUCLEOTIDE SEQUENCE [LARGE SCALE GENOMIC DNA]</scope>
    <source>
        <strain evidence="2 3">NST_G2</strain>
    </source>
</reference>
<sequence>MMNSAGRPPLEYSWISRPIMYPCLICCHPSGQVVVPRQVQRRYRGDGGRGGSARGQEKGDMFRALILVAAVTTPAFIVIFVIILQLLVNDPNRGNYEAPGQWPVMDATTIVAAHQRNPIASIIISESIEPTRKLNRACGKLKVD</sequence>
<dbReference type="WBParaSite" id="SSLN_0000521901-mRNA-1">
    <property type="protein sequence ID" value="SSLN_0000521901-mRNA-1"/>
    <property type="gene ID" value="SSLN_0000521901"/>
</dbReference>
<evidence type="ECO:0000313" key="3">
    <source>
        <dbReference type="Proteomes" id="UP000275846"/>
    </source>
</evidence>
<feature type="transmembrane region" description="Helical" evidence="1">
    <location>
        <begin position="64"/>
        <end position="88"/>
    </location>
</feature>
<organism evidence="4">
    <name type="scientific">Schistocephalus solidus</name>
    <name type="common">Tapeworm</name>
    <dbReference type="NCBI Taxonomy" id="70667"/>
    <lineage>
        <taxon>Eukaryota</taxon>
        <taxon>Metazoa</taxon>
        <taxon>Spiralia</taxon>
        <taxon>Lophotrochozoa</taxon>
        <taxon>Platyhelminthes</taxon>
        <taxon>Cestoda</taxon>
        <taxon>Eucestoda</taxon>
        <taxon>Diphyllobothriidea</taxon>
        <taxon>Diphyllobothriidae</taxon>
        <taxon>Schistocephalus</taxon>
    </lineage>
</organism>
<gene>
    <name evidence="2" type="ORF">SSLN_LOCUS5056</name>
</gene>
<evidence type="ECO:0000256" key="1">
    <source>
        <dbReference type="SAM" id="Phobius"/>
    </source>
</evidence>
<keyword evidence="1" id="KW-0812">Transmembrane</keyword>
<accession>A0A183SLF8</accession>
<dbReference type="AlphaFoldDB" id="A0A183SLF8"/>
<keyword evidence="1" id="KW-1133">Transmembrane helix</keyword>
<name>A0A183SLF8_SCHSO</name>
<proteinExistence type="predicted"/>
<reference evidence="4" key="1">
    <citation type="submission" date="2016-06" db="UniProtKB">
        <authorList>
            <consortium name="WormBaseParasite"/>
        </authorList>
    </citation>
    <scope>IDENTIFICATION</scope>
</reference>